<name>A0ABP8QLN0_9BACT</name>
<dbReference type="EMBL" id="BAABGQ010000008">
    <property type="protein sequence ID" value="GAA4504327.1"/>
    <property type="molecule type" value="Genomic_DNA"/>
</dbReference>
<gene>
    <name evidence="1" type="ORF">GCM10023172_30420</name>
</gene>
<proteinExistence type="predicted"/>
<evidence type="ECO:0000313" key="1">
    <source>
        <dbReference type="EMBL" id="GAA4504327.1"/>
    </source>
</evidence>
<dbReference type="PANTHER" id="PTHR37463:SF1">
    <property type="entry name" value="DUF2256 DOMAIN-CONTAINING PROTEIN"/>
    <property type="match status" value="1"/>
</dbReference>
<dbReference type="Proteomes" id="UP001501243">
    <property type="component" value="Unassembled WGS sequence"/>
</dbReference>
<accession>A0ABP8QLN0</accession>
<dbReference type="PANTHER" id="PTHR37463">
    <property type="entry name" value="GSL3115 PROTEIN"/>
    <property type="match status" value="1"/>
</dbReference>
<protein>
    <recommendedName>
        <fullName evidence="3">DUF2256 domain-containing protein</fullName>
    </recommendedName>
</protein>
<evidence type="ECO:0008006" key="3">
    <source>
        <dbReference type="Google" id="ProtNLM"/>
    </source>
</evidence>
<reference evidence="2" key="1">
    <citation type="journal article" date="2019" name="Int. J. Syst. Evol. Microbiol.">
        <title>The Global Catalogue of Microorganisms (GCM) 10K type strain sequencing project: providing services to taxonomists for standard genome sequencing and annotation.</title>
        <authorList>
            <consortium name="The Broad Institute Genomics Platform"/>
            <consortium name="The Broad Institute Genome Sequencing Center for Infectious Disease"/>
            <person name="Wu L."/>
            <person name="Ma J."/>
        </authorList>
    </citation>
    <scope>NUCLEOTIDE SEQUENCE [LARGE SCALE GENOMIC DNA]</scope>
    <source>
        <strain evidence="2">JCM 17841</strain>
    </source>
</reference>
<keyword evidence="2" id="KW-1185">Reference proteome</keyword>
<dbReference type="InterPro" id="IPR017136">
    <property type="entry name" value="UCP037205"/>
</dbReference>
<comment type="caution">
    <text evidence="1">The sequence shown here is derived from an EMBL/GenBank/DDBJ whole genome shotgun (WGS) entry which is preliminary data.</text>
</comment>
<organism evidence="1 2">
    <name type="scientific">Hymenobacter ginsengisoli</name>
    <dbReference type="NCBI Taxonomy" id="1051626"/>
    <lineage>
        <taxon>Bacteria</taxon>
        <taxon>Pseudomonadati</taxon>
        <taxon>Bacteroidota</taxon>
        <taxon>Cytophagia</taxon>
        <taxon>Cytophagales</taxon>
        <taxon>Hymenobacteraceae</taxon>
        <taxon>Hymenobacter</taxon>
    </lineage>
</organism>
<dbReference type="Pfam" id="PF10013">
    <property type="entry name" value="DUF2256"/>
    <property type="match status" value="1"/>
</dbReference>
<sequence>MRSGAWWGIRKGAGQMAGRALLNVNGARPAGKGLAAFRISTFSMAAQLKKGQLPTKICATCGLPFEYRKKWRNNWPEVKYCSEKCQRNKEKAASP</sequence>
<evidence type="ECO:0000313" key="2">
    <source>
        <dbReference type="Proteomes" id="UP001501243"/>
    </source>
</evidence>